<keyword evidence="4" id="KW-1185">Reference proteome</keyword>
<sequence length="242" mass="27317">MKKLLFFLGVIAATTPTIAQTDSVDVQAVVLLDRMSDIIGEMASCSFGLQTSVDKVHPTLGLVKEYSTHQVHAVGPDKLHVQTKSPSNSYAYWYNGDILMYYSLTYNHYGFIETPENINETIEFVNDGFGLEFPAADFFYPTFTDDLLEHSDYVKYLGLVNIDGVECHHIAAKGPEQSVQLWLSNDTFMLPVRYVIIHKSGDHFIHFEGVFNDWKVNPDLPNAIFDFTAPQSARRISLVPKK</sequence>
<proteinExistence type="predicted"/>
<protein>
    <submittedName>
        <fullName evidence="3">DUF2092 domain-containing protein</fullName>
    </submittedName>
</protein>
<evidence type="ECO:0000313" key="4">
    <source>
        <dbReference type="Proteomes" id="UP001201449"/>
    </source>
</evidence>
<feature type="signal peptide" evidence="2">
    <location>
        <begin position="1"/>
        <end position="19"/>
    </location>
</feature>
<name>A0ABS9BY94_9BACT</name>
<dbReference type="Pfam" id="PF09865">
    <property type="entry name" value="DUF2092"/>
    <property type="match status" value="1"/>
</dbReference>
<dbReference type="InterPro" id="IPR019207">
    <property type="entry name" value="DUF2092"/>
</dbReference>
<evidence type="ECO:0000256" key="1">
    <source>
        <dbReference type="ARBA" id="ARBA00022729"/>
    </source>
</evidence>
<dbReference type="Gene3D" id="2.50.20.10">
    <property type="entry name" value="Lipoprotein localisation LolA/LolB/LppX"/>
    <property type="match status" value="1"/>
</dbReference>
<gene>
    <name evidence="3" type="ORF">L0U89_12225</name>
</gene>
<evidence type="ECO:0000256" key="2">
    <source>
        <dbReference type="SAM" id="SignalP"/>
    </source>
</evidence>
<comment type="caution">
    <text evidence="3">The sequence shown here is derived from an EMBL/GenBank/DDBJ whole genome shotgun (WGS) entry which is preliminary data.</text>
</comment>
<dbReference type="EMBL" id="JAKEVZ010000008">
    <property type="protein sequence ID" value="MCF1751838.1"/>
    <property type="molecule type" value="Genomic_DNA"/>
</dbReference>
<organism evidence="3 4">
    <name type="scientific">Mariniradius sediminis</name>
    <dbReference type="NCBI Taxonomy" id="2909237"/>
    <lineage>
        <taxon>Bacteria</taxon>
        <taxon>Pseudomonadati</taxon>
        <taxon>Bacteroidota</taxon>
        <taxon>Cytophagia</taxon>
        <taxon>Cytophagales</taxon>
        <taxon>Cyclobacteriaceae</taxon>
        <taxon>Mariniradius</taxon>
    </lineage>
</organism>
<dbReference type="RefSeq" id="WP_234861780.1">
    <property type="nucleotide sequence ID" value="NZ_JAKEVZ010000008.1"/>
</dbReference>
<reference evidence="3 4" key="1">
    <citation type="submission" date="2022-01" db="EMBL/GenBank/DDBJ databases">
        <title>Mariniradius saccharolyticus sp. nov., isolated from sediment of a river.</title>
        <authorList>
            <person name="Liu H."/>
        </authorList>
    </citation>
    <scope>NUCLEOTIDE SEQUENCE [LARGE SCALE GENOMIC DNA]</scope>
    <source>
        <strain evidence="3 4">RY-2</strain>
    </source>
</reference>
<dbReference type="Proteomes" id="UP001201449">
    <property type="component" value="Unassembled WGS sequence"/>
</dbReference>
<dbReference type="InterPro" id="IPR029046">
    <property type="entry name" value="LolA/LolB/LppX"/>
</dbReference>
<evidence type="ECO:0000313" key="3">
    <source>
        <dbReference type="EMBL" id="MCF1751838.1"/>
    </source>
</evidence>
<accession>A0ABS9BY94</accession>
<keyword evidence="1 2" id="KW-0732">Signal</keyword>
<dbReference type="SUPFAM" id="SSF89392">
    <property type="entry name" value="Prokaryotic lipoproteins and lipoprotein localization factors"/>
    <property type="match status" value="1"/>
</dbReference>
<feature type="chain" id="PRO_5046269442" evidence="2">
    <location>
        <begin position="20"/>
        <end position="242"/>
    </location>
</feature>